<dbReference type="AlphaFoldDB" id="A0A8J7YB60"/>
<comment type="caution">
    <text evidence="2">The sequence shown here is derived from an EMBL/GenBank/DDBJ whole genome shotgun (WGS) entry which is preliminary data.</text>
</comment>
<protein>
    <recommendedName>
        <fullName evidence="1">Halobacterial output domain-containing protein</fullName>
    </recommendedName>
</protein>
<evidence type="ECO:0000313" key="2">
    <source>
        <dbReference type="EMBL" id="MBX0302227.1"/>
    </source>
</evidence>
<name>A0A8J7YB60_9EURY</name>
<gene>
    <name evidence="2" type="ORF">EGD98_00930</name>
</gene>
<evidence type="ECO:0000313" key="3">
    <source>
        <dbReference type="Proteomes" id="UP000783863"/>
    </source>
</evidence>
<dbReference type="InterPro" id="IPR040624">
    <property type="entry name" value="HalOD1"/>
</dbReference>
<organism evidence="2 3">
    <name type="scientific">Haloarcula salinisoli</name>
    <dbReference type="NCBI Taxonomy" id="2487746"/>
    <lineage>
        <taxon>Archaea</taxon>
        <taxon>Methanobacteriati</taxon>
        <taxon>Methanobacteriota</taxon>
        <taxon>Stenosarchaea group</taxon>
        <taxon>Halobacteria</taxon>
        <taxon>Halobacteriales</taxon>
        <taxon>Haloarculaceae</taxon>
        <taxon>Haloarcula</taxon>
    </lineage>
</organism>
<accession>A0A8J7YB60</accession>
<dbReference type="RefSeq" id="WP_220586471.1">
    <property type="nucleotide sequence ID" value="NZ_RKLQ01000001.1"/>
</dbReference>
<proteinExistence type="predicted"/>
<feature type="domain" description="Halobacterial output" evidence="1">
    <location>
        <begin position="16"/>
        <end position="75"/>
    </location>
</feature>
<dbReference type="Pfam" id="PF18545">
    <property type="entry name" value="HalOD1"/>
    <property type="match status" value="1"/>
</dbReference>
<evidence type="ECO:0000259" key="1">
    <source>
        <dbReference type="Pfam" id="PF18545"/>
    </source>
</evidence>
<keyword evidence="3" id="KW-1185">Reference proteome</keyword>
<reference evidence="2" key="1">
    <citation type="submission" date="2021-06" db="EMBL/GenBank/DDBJ databases">
        <title>Halomicroarcula sp. F24A a new haloarchaeum isolated from saline soil.</title>
        <authorList>
            <person name="Duran-Viseras A."/>
            <person name="Sanchez-Porro C."/>
            <person name="Ventosa A."/>
        </authorList>
    </citation>
    <scope>NUCLEOTIDE SEQUENCE</scope>
    <source>
        <strain evidence="2">F24A</strain>
    </source>
</reference>
<dbReference type="EMBL" id="RKLQ01000001">
    <property type="protein sequence ID" value="MBX0302227.1"/>
    <property type="molecule type" value="Genomic_DNA"/>
</dbReference>
<dbReference type="Proteomes" id="UP000783863">
    <property type="component" value="Unassembled WGS sequence"/>
</dbReference>
<sequence length="91" mass="10119">MGQDRCGVVSRQIEHTESVHQTVLRAVSAATEQPVAELTPLQTAIDVDAMDTLLSSSKNLRSLQFQYMGFEITVRPEYVCIQEPHESAIES</sequence>